<gene>
    <name evidence="1" type="ORF">V5R04_09875</name>
</gene>
<name>A0AAU7DRV4_9MICO</name>
<organism evidence="1">
    <name type="scientific">Jonesiaceae bacterium BS-20</name>
    <dbReference type="NCBI Taxonomy" id="3120821"/>
    <lineage>
        <taxon>Bacteria</taxon>
        <taxon>Bacillati</taxon>
        <taxon>Actinomycetota</taxon>
        <taxon>Actinomycetes</taxon>
        <taxon>Micrococcales</taxon>
        <taxon>Jonesiaceae</taxon>
    </lineage>
</organism>
<dbReference type="AlphaFoldDB" id="A0AAU7DRV4"/>
<evidence type="ECO:0000313" key="1">
    <source>
        <dbReference type="EMBL" id="XBH20543.1"/>
    </source>
</evidence>
<accession>A0AAU7DRV4</accession>
<dbReference type="EMBL" id="CP146203">
    <property type="protein sequence ID" value="XBH20543.1"/>
    <property type="molecule type" value="Genomic_DNA"/>
</dbReference>
<protein>
    <submittedName>
        <fullName evidence="1">Uncharacterized protein</fullName>
    </submittedName>
</protein>
<proteinExistence type="predicted"/>
<reference evidence="1" key="1">
    <citation type="submission" date="2024-02" db="EMBL/GenBank/DDBJ databases">
        <title>Tomenella chthoni gen. nov. sp. nov., a member of the family Jonesiaceae isolated from bat guano.</title>
        <authorList>
            <person name="Miller S.L."/>
            <person name="King J."/>
            <person name="Sankaranarayanan K."/>
            <person name="Lawson P.A."/>
        </authorList>
    </citation>
    <scope>NUCLEOTIDE SEQUENCE</scope>
    <source>
        <strain evidence="1">BS-20</strain>
    </source>
</reference>
<sequence length="287" mass="30952">MNFFRRKPQVSSLPADISESWDAQAKQIVVHIPLDATGKDSSVIADTLSDSVIATVQAVQAGEFGHTIPEGVTGATVRVQVDTGTTALGELPNRTLDILRERVGKSMEITVHTEPLPEGTIVEEETPNESMIPQIPRTGANGEKLGLWASLKAAAEEQAAQVQAQQPALTPTEGLDPAFFTWDEENNALRAEIVLLAKENADRQTQTDINHLVEQTIASLGAPDTKALIPEGNKDYGIWLTVAVNDDAVGPLTRKKLEQGEDQFAGTRVDFVVMIEPRAAIEEMLAG</sequence>